<dbReference type="SUPFAM" id="SSF52091">
    <property type="entry name" value="SpoIIaa-like"/>
    <property type="match status" value="1"/>
</dbReference>
<organism evidence="2 3">
    <name type="scientific">Neisseria dentiae</name>
    <dbReference type="NCBI Taxonomy" id="194197"/>
    <lineage>
        <taxon>Bacteria</taxon>
        <taxon>Pseudomonadati</taxon>
        <taxon>Pseudomonadota</taxon>
        <taxon>Betaproteobacteria</taxon>
        <taxon>Neisseriales</taxon>
        <taxon>Neisseriaceae</taxon>
        <taxon>Neisseria</taxon>
    </lineage>
</organism>
<dbReference type="InterPro" id="IPR036513">
    <property type="entry name" value="STAS_dom_sf"/>
</dbReference>
<dbReference type="GeneID" id="94581642"/>
<dbReference type="InterPro" id="IPR058548">
    <property type="entry name" value="MlaB-like_STAS"/>
</dbReference>
<comment type="caution">
    <text evidence="2">The sequence shown here is derived from an EMBL/GenBank/DDBJ whole genome shotgun (WGS) entry which is preliminary data.</text>
</comment>
<dbReference type="Proteomes" id="UP000193118">
    <property type="component" value="Unassembled WGS sequence"/>
</dbReference>
<dbReference type="STRING" id="194197.BWD09_11605"/>
<dbReference type="Pfam" id="PF13466">
    <property type="entry name" value="STAS_2"/>
    <property type="match status" value="1"/>
</dbReference>
<proteinExistence type="predicted"/>
<reference evidence="3" key="1">
    <citation type="submission" date="2017-01" db="EMBL/GenBank/DDBJ databases">
        <authorList>
            <person name="Wolfgang W.J."/>
            <person name="Cole J."/>
            <person name="Wroblewski D."/>
            <person name="Mcginnis J."/>
            <person name="Musser K.A."/>
        </authorList>
    </citation>
    <scope>NUCLEOTIDE SEQUENCE [LARGE SCALE GENOMIC DNA]</scope>
    <source>
        <strain evidence="3">DSM 19151</strain>
    </source>
</reference>
<name>A0A1X3D2N8_9NEIS</name>
<evidence type="ECO:0000313" key="2">
    <source>
        <dbReference type="EMBL" id="OSI14046.1"/>
    </source>
</evidence>
<evidence type="ECO:0000259" key="1">
    <source>
        <dbReference type="Pfam" id="PF13466"/>
    </source>
</evidence>
<protein>
    <submittedName>
        <fullName evidence="2">Sulfate transporter</fullName>
    </submittedName>
</protein>
<feature type="domain" description="MlaB-like STAS" evidence="1">
    <location>
        <begin position="12"/>
        <end position="85"/>
    </location>
</feature>
<dbReference type="OrthoDB" id="8612870at2"/>
<dbReference type="RefSeq" id="WP_085366957.1">
    <property type="nucleotide sequence ID" value="NZ_CAUJPZ010000018.1"/>
</dbReference>
<keyword evidence="3" id="KW-1185">Reference proteome</keyword>
<gene>
    <name evidence="2" type="ORF">BWD09_11605</name>
</gene>
<dbReference type="AlphaFoldDB" id="A0A1X3D2N8"/>
<evidence type="ECO:0000313" key="3">
    <source>
        <dbReference type="Proteomes" id="UP000193118"/>
    </source>
</evidence>
<accession>A0A1X3D2N8</accession>
<sequence length="92" mass="9926">MESEVRDGVLYVGGNVTVKTVTQAVYSRFEQQCRLKETAAVDFSGVNRADSACVSLLLTALRAKPAAPALRGIPASVEALAELYEINEWVNP</sequence>
<dbReference type="EMBL" id="MTBO01000045">
    <property type="protein sequence ID" value="OSI14046.1"/>
    <property type="molecule type" value="Genomic_DNA"/>
</dbReference>